<organism evidence="1">
    <name type="scientific">Lygus hesperus</name>
    <name type="common">Western plant bug</name>
    <dbReference type="NCBI Taxonomy" id="30085"/>
    <lineage>
        <taxon>Eukaryota</taxon>
        <taxon>Metazoa</taxon>
        <taxon>Ecdysozoa</taxon>
        <taxon>Arthropoda</taxon>
        <taxon>Hexapoda</taxon>
        <taxon>Insecta</taxon>
        <taxon>Pterygota</taxon>
        <taxon>Neoptera</taxon>
        <taxon>Paraneoptera</taxon>
        <taxon>Hemiptera</taxon>
        <taxon>Heteroptera</taxon>
        <taxon>Panheteroptera</taxon>
        <taxon>Cimicomorpha</taxon>
        <taxon>Miridae</taxon>
        <taxon>Mirini</taxon>
        <taxon>Lygus</taxon>
    </lineage>
</organism>
<reference evidence="1" key="1">
    <citation type="journal article" date="2014" name="PLoS ONE">
        <title>Transcriptome-Based Identification of ABC Transporters in the Western Tarnished Plant Bug Lygus hesperus.</title>
        <authorList>
            <person name="Hull J.J."/>
            <person name="Chaney K."/>
            <person name="Geib S.M."/>
            <person name="Fabrick J.A."/>
            <person name="Brent C.S."/>
            <person name="Walsh D."/>
            <person name="Lavine L.C."/>
        </authorList>
    </citation>
    <scope>NUCLEOTIDE SEQUENCE</scope>
</reference>
<dbReference type="AlphaFoldDB" id="A0A0A9VPF8"/>
<proteinExistence type="predicted"/>
<gene>
    <name evidence="1" type="primary">def2</name>
    <name evidence="1" type="ORF">CM83_1442</name>
</gene>
<evidence type="ECO:0000313" key="1">
    <source>
        <dbReference type="EMBL" id="JAF98396.1"/>
    </source>
</evidence>
<sequence>MSTYTVTEQCITTSKQTIHPQKTVLLPSTMGKPSTKLQTAVLSRTSHLFPRSTAGRAKYNSSGDQPAHSTHRNRVLVRCERSHIEFLVDAAIQPNSMLHRWKGTKQPLVAANGSPILWNTCSICSSTRSPNL</sequence>
<protein>
    <submittedName>
        <fullName evidence="1">Peptide deformylase 2</fullName>
    </submittedName>
</protein>
<reference evidence="1" key="2">
    <citation type="submission" date="2014-07" db="EMBL/GenBank/DDBJ databases">
        <authorList>
            <person name="Hull J."/>
        </authorList>
    </citation>
    <scope>NUCLEOTIDE SEQUENCE</scope>
</reference>
<dbReference type="EMBL" id="GBHO01045207">
    <property type="protein sequence ID" value="JAF98396.1"/>
    <property type="molecule type" value="Transcribed_RNA"/>
</dbReference>
<accession>A0A0A9VPF8</accession>
<name>A0A0A9VPF8_LYGHE</name>